<proteinExistence type="predicted"/>
<accession>A0A975S6F9</accession>
<dbReference type="InterPro" id="IPR050490">
    <property type="entry name" value="Bact_solute-bd_prot1"/>
</dbReference>
<protein>
    <submittedName>
        <fullName evidence="1">Extracellular solute-binding protein</fullName>
    </submittedName>
</protein>
<name>A0A975S6F9_9MICC</name>
<sequence>MRGITKTVIAAAAISLALTGCSGDDTADGSQTLRIVYKNADAAPLVALMENVKEEFEAANEGVTVELAPIEGNDEDYATKLALSQRSPDTAPDVFVEDSFKLRADVDAGYVLQLDDYLSDWEDWDSFNETAKQAGLADDGGTYAIPLETDTRVIWYNKNVLGAAGIELPWQPESWDDLLTMARTVKDSNPDVIPFSMYAGTMQSFYELLYGTEGGTLYDADEQKWVTGSQGFIDSLAFLKTIYDEGLAVTPAQALDANIWQPIVGEMLPQDRMGATVEGSYAPQFWQPGGQFEWPEYSEVMATAPFPTQNGQKPGAVNMSGGWTLAVGAGTEEPELAADFVKMALSYENSLEYTVDSSKIAVRTDVAEAPEYLDMNPFASEVTEVLDVSNYRPATSDFAEIDAAVLTATQEVVAGGKSPEEAAAAYDETLTKIVGDEFVVEK</sequence>
<dbReference type="KEGG" id="asun:KG104_02365"/>
<dbReference type="PANTHER" id="PTHR43649:SF14">
    <property type="entry name" value="BLR3389 PROTEIN"/>
    <property type="match status" value="1"/>
</dbReference>
<dbReference type="Pfam" id="PF01547">
    <property type="entry name" value="SBP_bac_1"/>
    <property type="match status" value="1"/>
</dbReference>
<dbReference type="PANTHER" id="PTHR43649">
    <property type="entry name" value="ARABINOSE-BINDING PROTEIN-RELATED"/>
    <property type="match status" value="1"/>
</dbReference>
<organism evidence="1 2">
    <name type="scientific">Arthrobacter sunyaminii</name>
    <dbReference type="NCBI Taxonomy" id="2816859"/>
    <lineage>
        <taxon>Bacteria</taxon>
        <taxon>Bacillati</taxon>
        <taxon>Actinomycetota</taxon>
        <taxon>Actinomycetes</taxon>
        <taxon>Micrococcales</taxon>
        <taxon>Micrococcaceae</taxon>
        <taxon>Arthrobacter</taxon>
    </lineage>
</organism>
<dbReference type="RefSeq" id="WP_207348489.1">
    <property type="nucleotide sequence ID" value="NZ_CP076456.1"/>
</dbReference>
<dbReference type="SUPFAM" id="SSF53850">
    <property type="entry name" value="Periplasmic binding protein-like II"/>
    <property type="match status" value="1"/>
</dbReference>
<dbReference type="AlphaFoldDB" id="A0A975S6F9"/>
<dbReference type="Proteomes" id="UP000680588">
    <property type="component" value="Chromosome"/>
</dbReference>
<keyword evidence="2" id="KW-1185">Reference proteome</keyword>
<dbReference type="Gene3D" id="3.40.190.10">
    <property type="entry name" value="Periplasmic binding protein-like II"/>
    <property type="match status" value="2"/>
</dbReference>
<dbReference type="InterPro" id="IPR006059">
    <property type="entry name" value="SBP"/>
</dbReference>
<gene>
    <name evidence="1" type="ORF">KG104_02365</name>
</gene>
<reference evidence="1" key="1">
    <citation type="submission" date="2021-06" db="EMBL/GenBank/DDBJ databases">
        <title>Novel species in genus Arthrobacter.</title>
        <authorList>
            <person name="Zhang G."/>
        </authorList>
    </citation>
    <scope>NUCLEOTIDE SEQUENCE</scope>
    <source>
        <strain evidence="1">Zg-ZUI122</strain>
    </source>
</reference>
<dbReference type="EMBL" id="CP076456">
    <property type="protein sequence ID" value="QWQ36675.1"/>
    <property type="molecule type" value="Genomic_DNA"/>
</dbReference>
<evidence type="ECO:0000313" key="1">
    <source>
        <dbReference type="EMBL" id="QWQ36675.1"/>
    </source>
</evidence>
<dbReference type="PROSITE" id="PS51257">
    <property type="entry name" value="PROKAR_LIPOPROTEIN"/>
    <property type="match status" value="1"/>
</dbReference>
<evidence type="ECO:0000313" key="2">
    <source>
        <dbReference type="Proteomes" id="UP000680588"/>
    </source>
</evidence>